<protein>
    <submittedName>
        <fullName evidence="1">Uncharacterized protein</fullName>
    </submittedName>
</protein>
<proteinExistence type="predicted"/>
<reference evidence="1" key="1">
    <citation type="submission" date="2023-01" db="EMBL/GenBank/DDBJ databases">
        <authorList>
            <person name="Piombo E."/>
        </authorList>
    </citation>
    <scope>NUCLEOTIDE SEQUENCE</scope>
</reference>
<keyword evidence="2" id="KW-1185">Reference proteome</keyword>
<sequence length="185" mass="21760">MPRGRPSYLPPQEDYTGTYMENPGTAYEIQTLRPTTRESAIRNIWADILHESFPRHEGYLVRQETEPIPGRSLRADCKVFHFEQNRNPHRMEFLGIECKQGHYETQGNSWDLAQEQLITYLIGFRGSPRVFGAICMGKNVRFYRFFPAQDDEPATLEEMDADFIRIDRQPQTVVRRLEYIKNRVS</sequence>
<organism evidence="1 2">
    <name type="scientific">Clonostachys chloroleuca</name>
    <dbReference type="NCBI Taxonomy" id="1926264"/>
    <lineage>
        <taxon>Eukaryota</taxon>
        <taxon>Fungi</taxon>
        <taxon>Dikarya</taxon>
        <taxon>Ascomycota</taxon>
        <taxon>Pezizomycotina</taxon>
        <taxon>Sordariomycetes</taxon>
        <taxon>Hypocreomycetidae</taxon>
        <taxon>Hypocreales</taxon>
        <taxon>Bionectriaceae</taxon>
        <taxon>Clonostachys</taxon>
    </lineage>
</organism>
<dbReference type="EMBL" id="CABFNP030000549">
    <property type="protein sequence ID" value="CAI6043296.1"/>
    <property type="molecule type" value="Genomic_DNA"/>
</dbReference>
<gene>
    <name evidence="1" type="ORF">CCHLO57077_00017216</name>
</gene>
<dbReference type="AlphaFoldDB" id="A0AA35PTN6"/>
<comment type="caution">
    <text evidence="1">The sequence shown here is derived from an EMBL/GenBank/DDBJ whole genome shotgun (WGS) entry which is preliminary data.</text>
</comment>
<accession>A0AA35PTN6</accession>
<name>A0AA35PTN6_9HYPO</name>
<evidence type="ECO:0000313" key="1">
    <source>
        <dbReference type="EMBL" id="CAI6043296.1"/>
    </source>
</evidence>
<dbReference type="Proteomes" id="UP001160390">
    <property type="component" value="Unassembled WGS sequence"/>
</dbReference>
<evidence type="ECO:0000313" key="2">
    <source>
        <dbReference type="Proteomes" id="UP001160390"/>
    </source>
</evidence>